<protein>
    <submittedName>
        <fullName evidence="6">Serine protease HtrA</fullName>
    </submittedName>
</protein>
<dbReference type="EMBL" id="AJWZ01004658">
    <property type="protein sequence ID" value="EKC64816.1"/>
    <property type="molecule type" value="Genomic_DNA"/>
</dbReference>
<dbReference type="InterPro" id="IPR001940">
    <property type="entry name" value="Peptidase_S1C"/>
</dbReference>
<dbReference type="GO" id="GO:0004252">
    <property type="term" value="F:serine-type endopeptidase activity"/>
    <property type="evidence" value="ECO:0007669"/>
    <property type="project" value="InterPro"/>
</dbReference>
<dbReference type="SUPFAM" id="SSF50494">
    <property type="entry name" value="Trypsin-like serine proteases"/>
    <property type="match status" value="1"/>
</dbReference>
<feature type="domain" description="PDZ" evidence="5">
    <location>
        <begin position="258"/>
        <end position="335"/>
    </location>
</feature>
<dbReference type="PANTHER" id="PTHR43343">
    <property type="entry name" value="PEPTIDASE S12"/>
    <property type="match status" value="1"/>
</dbReference>
<dbReference type="InterPro" id="IPR009003">
    <property type="entry name" value="Peptidase_S1_PA"/>
</dbReference>
<dbReference type="SUPFAM" id="SSF50156">
    <property type="entry name" value="PDZ domain-like"/>
    <property type="match status" value="1"/>
</dbReference>
<comment type="caution">
    <text evidence="6">The sequence shown here is derived from an EMBL/GenBank/DDBJ whole genome shotgun (WGS) entry which is preliminary data.</text>
</comment>
<dbReference type="PRINTS" id="PR00834">
    <property type="entry name" value="PROTEASES2C"/>
</dbReference>
<keyword evidence="3" id="KW-0378">Hydrolase</keyword>
<dbReference type="Pfam" id="PF13365">
    <property type="entry name" value="Trypsin_2"/>
    <property type="match status" value="1"/>
</dbReference>
<dbReference type="InterPro" id="IPR001478">
    <property type="entry name" value="PDZ"/>
</dbReference>
<dbReference type="Gene3D" id="2.30.42.10">
    <property type="match status" value="1"/>
</dbReference>
<reference evidence="6" key="1">
    <citation type="journal article" date="2013" name="Environ. Microbiol.">
        <title>Microbiota from the distal guts of lean and obese adolescents exhibit partial functional redundancy besides clear differences in community structure.</title>
        <authorList>
            <person name="Ferrer M."/>
            <person name="Ruiz A."/>
            <person name="Lanza F."/>
            <person name="Haange S.B."/>
            <person name="Oberbach A."/>
            <person name="Till H."/>
            <person name="Bargiela R."/>
            <person name="Campoy C."/>
            <person name="Segura M.T."/>
            <person name="Richter M."/>
            <person name="von Bergen M."/>
            <person name="Seifert J."/>
            <person name="Suarez A."/>
        </authorList>
    </citation>
    <scope>NUCLEOTIDE SEQUENCE</scope>
</reference>
<evidence type="ECO:0000259" key="5">
    <source>
        <dbReference type="PROSITE" id="PS50106"/>
    </source>
</evidence>
<evidence type="ECO:0000313" key="6">
    <source>
        <dbReference type="EMBL" id="EKC64816.1"/>
    </source>
</evidence>
<comment type="similarity">
    <text evidence="1">Belongs to the peptidase S1C family.</text>
</comment>
<evidence type="ECO:0000256" key="1">
    <source>
        <dbReference type="ARBA" id="ARBA00010541"/>
    </source>
</evidence>
<evidence type="ECO:0000256" key="4">
    <source>
        <dbReference type="SAM" id="Phobius"/>
    </source>
</evidence>
<dbReference type="InterPro" id="IPR051201">
    <property type="entry name" value="Chloro_Bact_Ser_Proteases"/>
</dbReference>
<feature type="transmembrane region" description="Helical" evidence="4">
    <location>
        <begin position="12"/>
        <end position="31"/>
    </location>
</feature>
<dbReference type="GO" id="GO:0006508">
    <property type="term" value="P:proteolysis"/>
    <property type="evidence" value="ECO:0007669"/>
    <property type="project" value="UniProtKB-KW"/>
</dbReference>
<evidence type="ECO:0000256" key="3">
    <source>
        <dbReference type="ARBA" id="ARBA00022801"/>
    </source>
</evidence>
<name>K1TZS7_9ZZZZ</name>
<accession>K1TZS7</accession>
<dbReference type="Gene3D" id="2.40.10.10">
    <property type="entry name" value="Trypsin-like serine proteases"/>
    <property type="match status" value="2"/>
</dbReference>
<gene>
    <name evidence="6" type="ORF">OBE_06757</name>
</gene>
<sequence>MDKSKKNSNIKTVLFVILGAVLGVIISFVLIKYTKLSEMLELTKTITKNGKTVVEKTSISDSVEKAKDAVVMISSYKGDTEASTGTGFVYKTDNKYGYIMTNQHVIENSDKVILVMSDDKEVEGKILGGDEYLDLAIIRINKSDVKGVAIIGDSSTSNVGDTVFTIGSPMGYEYRGTATSGILSGKNRMVSVSVSNSNTEDYVMKVLQTDAAINPGNSGGPLLNINGEVIGINSMKLVQEEIEGMGFAIPIEYAMSHVDSLEKGDSIKWPVLGISMINAKDTGTLYRNNLSVPSTITSGVVVANIAANSGASKSELKKGDIIIAINGEKVQNTAYLRYELYKYKPGESIEVTYYRNGKDYKTKVTLSSSSDQ</sequence>
<keyword evidence="4" id="KW-1133">Transmembrane helix</keyword>
<dbReference type="PROSITE" id="PS50106">
    <property type="entry name" value="PDZ"/>
    <property type="match status" value="1"/>
</dbReference>
<proteinExistence type="inferred from homology"/>
<dbReference type="Pfam" id="PF13180">
    <property type="entry name" value="PDZ_2"/>
    <property type="match status" value="1"/>
</dbReference>
<keyword evidence="4" id="KW-0812">Transmembrane</keyword>
<dbReference type="InterPro" id="IPR036034">
    <property type="entry name" value="PDZ_sf"/>
</dbReference>
<organism evidence="6">
    <name type="scientific">human gut metagenome</name>
    <dbReference type="NCBI Taxonomy" id="408170"/>
    <lineage>
        <taxon>unclassified sequences</taxon>
        <taxon>metagenomes</taxon>
        <taxon>organismal metagenomes</taxon>
    </lineage>
</organism>
<dbReference type="PANTHER" id="PTHR43343:SF3">
    <property type="entry name" value="PROTEASE DO-LIKE 8, CHLOROPLASTIC"/>
    <property type="match status" value="1"/>
</dbReference>
<dbReference type="SMART" id="SM00228">
    <property type="entry name" value="PDZ"/>
    <property type="match status" value="1"/>
</dbReference>
<evidence type="ECO:0000256" key="2">
    <source>
        <dbReference type="ARBA" id="ARBA00022670"/>
    </source>
</evidence>
<dbReference type="AlphaFoldDB" id="K1TZS7"/>
<dbReference type="InterPro" id="IPR043504">
    <property type="entry name" value="Peptidase_S1_PA_chymotrypsin"/>
</dbReference>
<keyword evidence="2 6" id="KW-0645">Protease</keyword>
<keyword evidence="4" id="KW-0472">Membrane</keyword>